<keyword evidence="1" id="KW-0378">Hydrolase</keyword>
<sequence length="56" mass="6174">MVDATLRAFGHDIGYRVAHHADLTDPPRVEVHEYTDGPVWDRGMCGSGSRPPITGR</sequence>
<reference evidence="1 2" key="1">
    <citation type="submission" date="2018-06" db="EMBL/GenBank/DDBJ databases">
        <authorList>
            <consortium name="Pathogen Informatics"/>
            <person name="Doyle S."/>
        </authorList>
    </citation>
    <scope>NUCLEOTIDE SEQUENCE [LARGE SCALE GENOMIC DNA]</scope>
    <source>
        <strain evidence="1 2">NCTC1542</strain>
    </source>
</reference>
<proteinExistence type="predicted"/>
<dbReference type="EMBL" id="UGQY01000002">
    <property type="protein sequence ID" value="STZ87813.1"/>
    <property type="molecule type" value="Genomic_DNA"/>
</dbReference>
<name>A0A378USK9_MYCFO</name>
<accession>A0A378USK9</accession>
<organism evidence="1 2">
    <name type="scientific">Mycolicibacterium fortuitum</name>
    <name type="common">Mycobacterium fortuitum</name>
    <dbReference type="NCBI Taxonomy" id="1766"/>
    <lineage>
        <taxon>Bacteria</taxon>
        <taxon>Bacillati</taxon>
        <taxon>Actinomycetota</taxon>
        <taxon>Actinomycetes</taxon>
        <taxon>Mycobacteriales</taxon>
        <taxon>Mycobacteriaceae</taxon>
        <taxon>Mycolicibacterium</taxon>
    </lineage>
</organism>
<dbReference type="GO" id="GO:0016787">
    <property type="term" value="F:hydrolase activity"/>
    <property type="evidence" value="ECO:0007669"/>
    <property type="project" value="UniProtKB-KW"/>
</dbReference>
<evidence type="ECO:0000313" key="1">
    <source>
        <dbReference type="EMBL" id="STZ87813.1"/>
    </source>
</evidence>
<dbReference type="Proteomes" id="UP000255389">
    <property type="component" value="Unassembled WGS sequence"/>
</dbReference>
<gene>
    <name evidence="1" type="ORF">NCTC1542_02585</name>
</gene>
<dbReference type="AlphaFoldDB" id="A0A378USK9"/>
<evidence type="ECO:0000313" key="2">
    <source>
        <dbReference type="Proteomes" id="UP000255389"/>
    </source>
</evidence>
<protein>
    <submittedName>
        <fullName evidence="1">Metal-dependent hydrolase, beta-lactamase superfamily III</fullName>
    </submittedName>
</protein>